<dbReference type="Gene3D" id="1.10.287.100">
    <property type="match status" value="1"/>
</dbReference>
<proteinExistence type="predicted"/>
<comment type="caution">
    <text evidence="2">The sequence shown here is derived from an EMBL/GenBank/DDBJ whole genome shotgun (WGS) entry which is preliminary data.</text>
</comment>
<dbReference type="Pfam" id="PF01047">
    <property type="entry name" value="MarR"/>
    <property type="match status" value="1"/>
</dbReference>
<dbReference type="PROSITE" id="PS50995">
    <property type="entry name" value="HTH_MARR_2"/>
    <property type="match status" value="1"/>
</dbReference>
<dbReference type="InterPro" id="IPR000835">
    <property type="entry name" value="HTH_MarR-typ"/>
</dbReference>
<sequence length="155" mass="16410">MPEIDASAADADEVDASEIAAALRLSVGRIARKMRQAKGSVGGLALSEISTLARLDREGPSSPSALAAVEGVRPQAMAATLAALEERGLVDRSPDESDGRRAVMTITEAGRGLVADRRSESIRRLAAVIDAEFTPTERRALLPVLPLLDRLAERL</sequence>
<evidence type="ECO:0000313" key="3">
    <source>
        <dbReference type="Proteomes" id="UP001500212"/>
    </source>
</evidence>
<reference evidence="3" key="1">
    <citation type="journal article" date="2019" name="Int. J. Syst. Evol. Microbiol.">
        <title>The Global Catalogue of Microorganisms (GCM) 10K type strain sequencing project: providing services to taxonomists for standard genome sequencing and annotation.</title>
        <authorList>
            <consortium name="The Broad Institute Genomics Platform"/>
            <consortium name="The Broad Institute Genome Sequencing Center for Infectious Disease"/>
            <person name="Wu L."/>
            <person name="Ma J."/>
        </authorList>
    </citation>
    <scope>NUCLEOTIDE SEQUENCE [LARGE SCALE GENOMIC DNA]</scope>
    <source>
        <strain evidence="3">JCM 17938</strain>
    </source>
</reference>
<dbReference type="Gene3D" id="1.10.10.10">
    <property type="entry name" value="Winged helix-like DNA-binding domain superfamily/Winged helix DNA-binding domain"/>
    <property type="match status" value="1"/>
</dbReference>
<protein>
    <submittedName>
        <fullName evidence="2">MarR family transcriptional regulator</fullName>
    </submittedName>
</protein>
<name>A0ABP8T9R2_9ACTN</name>
<dbReference type="InterPro" id="IPR036388">
    <property type="entry name" value="WH-like_DNA-bd_sf"/>
</dbReference>
<evidence type="ECO:0000259" key="1">
    <source>
        <dbReference type="PROSITE" id="PS50995"/>
    </source>
</evidence>
<dbReference type="PANTHER" id="PTHR39515:SF2">
    <property type="entry name" value="HTH-TYPE TRANSCRIPTIONAL REGULATOR RV0880"/>
    <property type="match status" value="1"/>
</dbReference>
<accession>A0ABP8T9R2</accession>
<dbReference type="SMART" id="SM00347">
    <property type="entry name" value="HTH_MARR"/>
    <property type="match status" value="1"/>
</dbReference>
<organism evidence="2 3">
    <name type="scientific">Actinoallomurus liliacearum</name>
    <dbReference type="NCBI Taxonomy" id="1080073"/>
    <lineage>
        <taxon>Bacteria</taxon>
        <taxon>Bacillati</taxon>
        <taxon>Actinomycetota</taxon>
        <taxon>Actinomycetes</taxon>
        <taxon>Streptosporangiales</taxon>
        <taxon>Thermomonosporaceae</taxon>
        <taxon>Actinoallomurus</taxon>
    </lineage>
</organism>
<feature type="domain" description="HTH marR-type" evidence="1">
    <location>
        <begin position="16"/>
        <end position="150"/>
    </location>
</feature>
<keyword evidence="3" id="KW-1185">Reference proteome</keyword>
<dbReference type="Proteomes" id="UP001500212">
    <property type="component" value="Unassembled WGS sequence"/>
</dbReference>
<dbReference type="EMBL" id="BAABHJ010000002">
    <property type="protein sequence ID" value="GAA4601903.1"/>
    <property type="molecule type" value="Genomic_DNA"/>
</dbReference>
<dbReference type="PANTHER" id="PTHR39515">
    <property type="entry name" value="CONSERVED PROTEIN"/>
    <property type="match status" value="1"/>
</dbReference>
<dbReference type="InterPro" id="IPR036390">
    <property type="entry name" value="WH_DNA-bd_sf"/>
</dbReference>
<gene>
    <name evidence="2" type="ORF">GCM10023195_05300</name>
</gene>
<dbReference type="SUPFAM" id="SSF46785">
    <property type="entry name" value="Winged helix' DNA-binding domain"/>
    <property type="match status" value="1"/>
</dbReference>
<dbReference type="RefSeq" id="WP_345347588.1">
    <property type="nucleotide sequence ID" value="NZ_BAABHJ010000002.1"/>
</dbReference>
<dbReference type="InterPro" id="IPR052526">
    <property type="entry name" value="HTH-type_Bedaq_tolerance"/>
</dbReference>
<evidence type="ECO:0000313" key="2">
    <source>
        <dbReference type="EMBL" id="GAA4601903.1"/>
    </source>
</evidence>